<dbReference type="Proteomes" id="UP000289600">
    <property type="component" value="Segment"/>
</dbReference>
<reference evidence="2" key="1">
    <citation type="submission" date="2018-01" db="EMBL/GenBank/DDBJ databases">
        <title>Testimony of 'menage a trois' revealed by the proteome of Megavirus virophage.</title>
        <authorList>
            <person name="Jeudy S."/>
            <person name="Bertaux L."/>
            <person name="Alempic J.-M."/>
            <person name="Lartigue A."/>
            <person name="Legendre M."/>
            <person name="Philippe N."/>
            <person name="Beucher L."/>
            <person name="Biondi E."/>
            <person name="Juul S."/>
            <person name="Turner D."/>
            <person name="Coute Y."/>
            <person name="Claverie J.-M."/>
            <person name="Abergel C."/>
        </authorList>
    </citation>
    <scope>NUCLEOTIDE SEQUENCE [LARGE SCALE GENOMIC DNA]</scope>
</reference>
<dbReference type="EMBL" id="MG807320">
    <property type="protein sequence ID" value="AVL94438.1"/>
    <property type="molecule type" value="Genomic_DNA"/>
</dbReference>
<keyword evidence="2" id="KW-1185">Reference proteome</keyword>
<evidence type="ECO:0000313" key="2">
    <source>
        <dbReference type="Proteomes" id="UP000289600"/>
    </source>
</evidence>
<name>A0A2P1EKN4_9VIRU</name>
<sequence>MIPLNKEIILGTKESTRKQYPTMSTKKITFSQRRAFEKMFWNLDKITDDQRDQMSDEIYYSFCQEYETLHSILWPSSTLRVPNRMLPSKREERNRQEEIIF</sequence>
<organism evidence="1 2">
    <name type="scientific">Moumouvirus australiensis</name>
    <dbReference type="NCBI Taxonomy" id="2109587"/>
    <lineage>
        <taxon>Viruses</taxon>
        <taxon>Varidnaviria</taxon>
        <taxon>Bamfordvirae</taxon>
        <taxon>Nucleocytoviricota</taxon>
        <taxon>Megaviricetes</taxon>
        <taxon>Imitervirales</taxon>
        <taxon>Mimiviridae</taxon>
        <taxon>Megamimivirinae</taxon>
        <taxon>Moumouvirus</taxon>
        <taxon>Moumouvirus australiense</taxon>
    </lineage>
</organism>
<evidence type="ECO:0000313" key="1">
    <source>
        <dbReference type="EMBL" id="AVL94438.1"/>
    </source>
</evidence>
<protein>
    <submittedName>
        <fullName evidence="1">Uncharacterized protein</fullName>
    </submittedName>
</protein>
<proteinExistence type="predicted"/>
<gene>
    <name evidence="1" type="ORF">mc_51</name>
</gene>
<accession>A0A2P1EKN4</accession>